<keyword evidence="8 19" id="KW-0820">tRNA-binding</keyword>
<evidence type="ECO:0000256" key="20">
    <source>
        <dbReference type="RuleBase" id="RU363039"/>
    </source>
</evidence>
<keyword evidence="16 20" id="KW-0030">Aminoacyl-tRNA synthetase</keyword>
<keyword evidence="15 20" id="KW-0648">Protein biosynthesis</keyword>
<keyword evidence="11 20" id="KW-0547">Nucleotide-binding</keyword>
<dbReference type="Proteomes" id="UP000019141">
    <property type="component" value="Unassembled WGS sequence"/>
</dbReference>
<dbReference type="CDD" id="cd00814">
    <property type="entry name" value="MetRS_core"/>
    <property type="match status" value="1"/>
</dbReference>
<evidence type="ECO:0000256" key="19">
    <source>
        <dbReference type="PROSITE-ProRule" id="PRU00209"/>
    </source>
</evidence>
<proteinExistence type="inferred from homology"/>
<comment type="function">
    <text evidence="1">Is required not only for elongation of protein synthesis but also for the initiation of all mRNA translation through initiator tRNA(fMet) aminoacylation.</text>
</comment>
<dbReference type="InterPro" id="IPR029038">
    <property type="entry name" value="MetRS_Zn"/>
</dbReference>
<evidence type="ECO:0000256" key="17">
    <source>
        <dbReference type="ARBA" id="ARBA00030904"/>
    </source>
</evidence>
<dbReference type="FunFam" id="2.20.28.20:FF:000001">
    <property type="entry name" value="Methionine--tRNA ligase"/>
    <property type="match status" value="1"/>
</dbReference>
<evidence type="ECO:0000256" key="6">
    <source>
        <dbReference type="ARBA" id="ARBA00018753"/>
    </source>
</evidence>
<evidence type="ECO:0000256" key="5">
    <source>
        <dbReference type="ARBA" id="ARBA00012838"/>
    </source>
</evidence>
<dbReference type="NCBIfam" id="TIGR00398">
    <property type="entry name" value="metG"/>
    <property type="match status" value="1"/>
</dbReference>
<keyword evidence="12" id="KW-0862">Zinc</keyword>
<dbReference type="InterPro" id="IPR012340">
    <property type="entry name" value="NA-bd_OB-fold"/>
</dbReference>
<dbReference type="SUPFAM" id="SSF50249">
    <property type="entry name" value="Nucleic acid-binding proteins"/>
    <property type="match status" value="1"/>
</dbReference>
<comment type="caution">
    <text evidence="23">The sequence shown here is derived from an EMBL/GenBank/DDBJ whole genome shotgun (WGS) entry which is preliminary data.</text>
</comment>
<dbReference type="InterPro" id="IPR001412">
    <property type="entry name" value="aa-tRNA-synth_I_CS"/>
</dbReference>
<dbReference type="AlphaFoldDB" id="W4LRG8"/>
<dbReference type="PANTHER" id="PTHR45765">
    <property type="entry name" value="METHIONINE--TRNA LIGASE"/>
    <property type="match status" value="1"/>
</dbReference>
<dbReference type="GO" id="GO:0046872">
    <property type="term" value="F:metal ion binding"/>
    <property type="evidence" value="ECO:0007669"/>
    <property type="project" value="UniProtKB-KW"/>
</dbReference>
<dbReference type="InterPro" id="IPR002547">
    <property type="entry name" value="tRNA-bd_dom"/>
</dbReference>
<feature type="non-terminal residue" evidence="23">
    <location>
        <position position="1"/>
    </location>
</feature>
<keyword evidence="24" id="KW-1185">Reference proteome</keyword>
<comment type="catalytic activity">
    <reaction evidence="18">
        <text>tRNA(Met) + L-methionine + ATP = L-methionyl-tRNA(Met) + AMP + diphosphate</text>
        <dbReference type="Rhea" id="RHEA:13481"/>
        <dbReference type="Rhea" id="RHEA-COMP:9667"/>
        <dbReference type="Rhea" id="RHEA-COMP:9698"/>
        <dbReference type="ChEBI" id="CHEBI:30616"/>
        <dbReference type="ChEBI" id="CHEBI:33019"/>
        <dbReference type="ChEBI" id="CHEBI:57844"/>
        <dbReference type="ChEBI" id="CHEBI:78442"/>
        <dbReference type="ChEBI" id="CHEBI:78530"/>
        <dbReference type="ChEBI" id="CHEBI:456215"/>
        <dbReference type="EC" id="6.1.1.10"/>
    </reaction>
</comment>
<reference evidence="23 24" key="1">
    <citation type="journal article" date="2014" name="Nature">
        <title>An environmental bacterial taxon with a large and distinct metabolic repertoire.</title>
        <authorList>
            <person name="Wilson M.C."/>
            <person name="Mori T."/>
            <person name="Ruckert C."/>
            <person name="Uria A.R."/>
            <person name="Helf M.J."/>
            <person name="Takada K."/>
            <person name="Gernert C."/>
            <person name="Steffens U.A."/>
            <person name="Heycke N."/>
            <person name="Schmitt S."/>
            <person name="Rinke C."/>
            <person name="Helfrich E.J."/>
            <person name="Brachmann A.O."/>
            <person name="Gurgui C."/>
            <person name="Wakimoto T."/>
            <person name="Kracht M."/>
            <person name="Crusemann M."/>
            <person name="Hentschel U."/>
            <person name="Abe I."/>
            <person name="Matsunaga S."/>
            <person name="Kalinowski J."/>
            <person name="Takeyama H."/>
            <person name="Piel J."/>
        </authorList>
    </citation>
    <scope>NUCLEOTIDE SEQUENCE [LARGE SCALE GENOMIC DNA]</scope>
    <source>
        <strain evidence="24">TSY1</strain>
    </source>
</reference>
<dbReference type="NCBIfam" id="TIGR00399">
    <property type="entry name" value="metG_C_term"/>
    <property type="match status" value="1"/>
</dbReference>
<dbReference type="InterPro" id="IPR041872">
    <property type="entry name" value="Anticodon_Met"/>
</dbReference>
<dbReference type="InterPro" id="IPR004495">
    <property type="entry name" value="Met-tRNA-synth_bsu_C"/>
</dbReference>
<protein>
    <recommendedName>
        <fullName evidence="6">Methionine--tRNA ligase</fullName>
        <ecNumber evidence="5">6.1.1.10</ecNumber>
    </recommendedName>
    <alternativeName>
        <fullName evidence="17">Methionyl-tRNA synthetase</fullName>
    </alternativeName>
</protein>
<dbReference type="SUPFAM" id="SSF57770">
    <property type="entry name" value="Methionyl-tRNA synthetase (MetRS), Zn-domain"/>
    <property type="match status" value="1"/>
</dbReference>
<name>W4LRG8_ENTF1</name>
<evidence type="ECO:0000256" key="10">
    <source>
        <dbReference type="ARBA" id="ARBA00022723"/>
    </source>
</evidence>
<evidence type="ECO:0000313" key="24">
    <source>
        <dbReference type="Proteomes" id="UP000019141"/>
    </source>
</evidence>
<comment type="similarity">
    <text evidence="3">Belongs to the class-I aminoacyl-tRNA synthetase family. MetG type 1 subfamily.</text>
</comment>
<evidence type="ECO:0000256" key="15">
    <source>
        <dbReference type="ARBA" id="ARBA00022917"/>
    </source>
</evidence>
<dbReference type="InterPro" id="IPR033911">
    <property type="entry name" value="MetRS_core"/>
</dbReference>
<keyword evidence="13 20" id="KW-0067">ATP-binding</keyword>
<evidence type="ECO:0000256" key="18">
    <source>
        <dbReference type="ARBA" id="ARBA00047364"/>
    </source>
</evidence>
<dbReference type="GO" id="GO:0005829">
    <property type="term" value="C:cytosol"/>
    <property type="evidence" value="ECO:0007669"/>
    <property type="project" value="TreeGrafter"/>
</dbReference>
<sequence length="676" mass="76972">PIMTDPILITSALPYANGSIHLGHLVEYIMTDIYVRFLKMTGQDVVYMCADDTHGTPIEVNARRAGITPEELIGRYYDEHQRDFADFGIAFDCFYHTNSEENRRHSEYIFEQLRDQGHITKRPVAQYFCETDGRFLPDRFIRGTCPNPACRAEDQYGDVCEVCGTTYNPTDLHDPRCALCGNTPVIRESDHYFFTLGEYTEFLQEWVNTPDRLNPETRRFLQNWLDEGLRDWDVSRDGPYFGFKIPGEENKYFYVWLDAPVGYVATTEKFCRDTGRDFDAYWHNPNAKIYHVIGKDIVYFHTLFWPAMLKGAGYTLPSRVFVHGFLTVNGEKMSKTRGTFVNARTYLNHLDPQYLRYYYAAKINGQPDDLDMNLEDFVNRVNADLINKIANLVSRAVPFVHRNFDGHISTLPDAVQPIIRDIQARIPQIREYYEQLAFNRAVQEIVAIAEIANKYFQDAAPWDVVKTDRDAAQAICTFGVNCCRTIATLIKPVLPKYAADVETILRVPAVGFDEAASFDLANHEIGPFERLAERVDPKRVEAMVEDSRESLSEPPPEAEPAPDIEALEPEITIDEFAKIDLRVATVLEAETVEGANKLLRLHVDLGNETRTVFAGIRESYEPQDLVGKQVIVVANLKPRRMRFGVSQGMVLAAGPDGANVVVAEFAKPRQAGERVR</sequence>
<evidence type="ECO:0000256" key="16">
    <source>
        <dbReference type="ARBA" id="ARBA00023146"/>
    </source>
</evidence>
<evidence type="ECO:0000256" key="7">
    <source>
        <dbReference type="ARBA" id="ARBA00022490"/>
    </source>
</evidence>
<dbReference type="HOGENOM" id="CLU_406309_0_0_7"/>
<dbReference type="InterPro" id="IPR023458">
    <property type="entry name" value="Met-tRNA_ligase_1"/>
</dbReference>
<dbReference type="EC" id="6.1.1.10" evidence="5"/>
<dbReference type="PATRIC" id="fig|1429438.4.peg.2575"/>
<dbReference type="FunFam" id="2.40.50.140:FF:000042">
    <property type="entry name" value="Methionine--tRNA ligase"/>
    <property type="match status" value="1"/>
</dbReference>
<comment type="subunit">
    <text evidence="4">Homodimer.</text>
</comment>
<evidence type="ECO:0000256" key="9">
    <source>
        <dbReference type="ARBA" id="ARBA00022598"/>
    </source>
</evidence>
<evidence type="ECO:0000256" key="4">
    <source>
        <dbReference type="ARBA" id="ARBA00011738"/>
    </source>
</evidence>
<evidence type="ECO:0000256" key="12">
    <source>
        <dbReference type="ARBA" id="ARBA00022833"/>
    </source>
</evidence>
<evidence type="ECO:0000256" key="13">
    <source>
        <dbReference type="ARBA" id="ARBA00022840"/>
    </source>
</evidence>
<evidence type="ECO:0000256" key="11">
    <source>
        <dbReference type="ARBA" id="ARBA00022741"/>
    </source>
</evidence>
<feature type="domain" description="TRNA-binding" evidence="22">
    <location>
        <begin position="575"/>
        <end position="676"/>
    </location>
</feature>
<evidence type="ECO:0000313" key="23">
    <source>
        <dbReference type="EMBL" id="ETW99991.1"/>
    </source>
</evidence>
<dbReference type="Gene3D" id="1.10.730.10">
    <property type="entry name" value="Isoleucyl-tRNA Synthetase, Domain 1"/>
    <property type="match status" value="1"/>
</dbReference>
<dbReference type="InterPro" id="IPR014758">
    <property type="entry name" value="Met-tRNA_synth"/>
</dbReference>
<dbReference type="PROSITE" id="PS00178">
    <property type="entry name" value="AA_TRNA_LIGASE_I"/>
    <property type="match status" value="1"/>
</dbReference>
<dbReference type="Gene3D" id="2.40.50.140">
    <property type="entry name" value="Nucleic acid-binding proteins"/>
    <property type="match status" value="1"/>
</dbReference>
<dbReference type="GO" id="GO:0005524">
    <property type="term" value="F:ATP binding"/>
    <property type="evidence" value="ECO:0007669"/>
    <property type="project" value="UniProtKB-KW"/>
</dbReference>
<dbReference type="InterPro" id="IPR009080">
    <property type="entry name" value="tRNAsynth_Ia_anticodon-bd"/>
</dbReference>
<accession>W4LRG8</accession>
<evidence type="ECO:0000256" key="8">
    <source>
        <dbReference type="ARBA" id="ARBA00022555"/>
    </source>
</evidence>
<keyword evidence="9 20" id="KW-0436">Ligase</keyword>
<keyword evidence="7" id="KW-0963">Cytoplasm</keyword>
<evidence type="ECO:0000259" key="22">
    <source>
        <dbReference type="PROSITE" id="PS50886"/>
    </source>
</evidence>
<dbReference type="EMBL" id="AZHW01000386">
    <property type="protein sequence ID" value="ETW99991.1"/>
    <property type="molecule type" value="Genomic_DNA"/>
</dbReference>
<dbReference type="Pfam" id="PF01588">
    <property type="entry name" value="tRNA_bind"/>
    <property type="match status" value="1"/>
</dbReference>
<dbReference type="Pfam" id="PF19303">
    <property type="entry name" value="Anticodon_3"/>
    <property type="match status" value="1"/>
</dbReference>
<dbReference type="Pfam" id="PF09334">
    <property type="entry name" value="tRNA-synt_1g"/>
    <property type="match status" value="1"/>
</dbReference>
<evidence type="ECO:0000256" key="3">
    <source>
        <dbReference type="ARBA" id="ARBA00008258"/>
    </source>
</evidence>
<keyword evidence="10" id="KW-0479">Metal-binding</keyword>
<organism evidence="23 24">
    <name type="scientific">Entotheonella factor</name>
    <dbReference type="NCBI Taxonomy" id="1429438"/>
    <lineage>
        <taxon>Bacteria</taxon>
        <taxon>Pseudomonadati</taxon>
        <taxon>Nitrospinota/Tectimicrobiota group</taxon>
        <taxon>Candidatus Tectimicrobiota</taxon>
        <taxon>Candidatus Entotheonellia</taxon>
        <taxon>Candidatus Entotheonellales</taxon>
        <taxon>Candidatus Entotheonellaceae</taxon>
        <taxon>Candidatus Entotheonella</taxon>
    </lineage>
</organism>
<dbReference type="SUPFAM" id="SSF52374">
    <property type="entry name" value="Nucleotidylyl transferase"/>
    <property type="match status" value="1"/>
</dbReference>
<dbReference type="PROSITE" id="PS50886">
    <property type="entry name" value="TRBD"/>
    <property type="match status" value="1"/>
</dbReference>
<dbReference type="GO" id="GO:0006431">
    <property type="term" value="P:methionyl-tRNA aminoacylation"/>
    <property type="evidence" value="ECO:0007669"/>
    <property type="project" value="InterPro"/>
</dbReference>
<dbReference type="GO" id="GO:0004825">
    <property type="term" value="F:methionine-tRNA ligase activity"/>
    <property type="evidence" value="ECO:0007669"/>
    <property type="project" value="UniProtKB-EC"/>
</dbReference>
<dbReference type="NCBIfam" id="NF001100">
    <property type="entry name" value="PRK00133.1"/>
    <property type="match status" value="1"/>
</dbReference>
<evidence type="ECO:0000256" key="21">
    <source>
        <dbReference type="SAM" id="MobiDB-lite"/>
    </source>
</evidence>
<evidence type="ECO:0000256" key="1">
    <source>
        <dbReference type="ARBA" id="ARBA00003314"/>
    </source>
</evidence>
<keyword evidence="14 19" id="KW-0694">RNA-binding</keyword>
<dbReference type="PANTHER" id="PTHR45765:SF1">
    <property type="entry name" value="METHIONINE--TRNA LIGASE, CYTOPLASMIC"/>
    <property type="match status" value="1"/>
</dbReference>
<dbReference type="HAMAP" id="MF_00098">
    <property type="entry name" value="Met_tRNA_synth_type1"/>
    <property type="match status" value="1"/>
</dbReference>
<dbReference type="GO" id="GO:0000049">
    <property type="term" value="F:tRNA binding"/>
    <property type="evidence" value="ECO:0007669"/>
    <property type="project" value="UniProtKB-UniRule"/>
</dbReference>
<comment type="subcellular location">
    <subcellularLocation>
        <location evidence="2">Cytoplasm</location>
    </subcellularLocation>
</comment>
<dbReference type="InterPro" id="IPR015413">
    <property type="entry name" value="Methionyl/Leucyl_tRNA_Synth"/>
</dbReference>
<evidence type="ECO:0000256" key="2">
    <source>
        <dbReference type="ARBA" id="ARBA00004496"/>
    </source>
</evidence>
<feature type="region of interest" description="Disordered" evidence="21">
    <location>
        <begin position="543"/>
        <end position="562"/>
    </location>
</feature>
<dbReference type="Gene3D" id="3.40.50.620">
    <property type="entry name" value="HUPs"/>
    <property type="match status" value="1"/>
</dbReference>
<dbReference type="SUPFAM" id="SSF47323">
    <property type="entry name" value="Anticodon-binding domain of a subclass of class I aminoacyl-tRNA synthetases"/>
    <property type="match status" value="1"/>
</dbReference>
<evidence type="ECO:0000256" key="14">
    <source>
        <dbReference type="ARBA" id="ARBA00022884"/>
    </source>
</evidence>
<dbReference type="CDD" id="cd02800">
    <property type="entry name" value="tRNA_bind_EcMetRS_like"/>
    <property type="match status" value="1"/>
</dbReference>
<dbReference type="CDD" id="cd07957">
    <property type="entry name" value="Anticodon_Ia_Met"/>
    <property type="match status" value="1"/>
</dbReference>
<dbReference type="PRINTS" id="PR01041">
    <property type="entry name" value="TRNASYNTHMET"/>
</dbReference>
<dbReference type="InterPro" id="IPR014729">
    <property type="entry name" value="Rossmann-like_a/b/a_fold"/>
</dbReference>
<gene>
    <name evidence="23" type="primary">metG</name>
    <name evidence="23" type="ORF">ETSY1_12860</name>
</gene>
<dbReference type="Gene3D" id="2.20.28.20">
    <property type="entry name" value="Methionyl-tRNA synthetase, Zn-domain"/>
    <property type="match status" value="1"/>
</dbReference>